<dbReference type="EMBL" id="KV784353">
    <property type="protein sequence ID" value="OEU22845.1"/>
    <property type="molecule type" value="Genomic_DNA"/>
</dbReference>
<proteinExistence type="predicted"/>
<accession>A0A1E7FXI0</accession>
<organism evidence="1 2">
    <name type="scientific">Fragilariopsis cylindrus CCMP1102</name>
    <dbReference type="NCBI Taxonomy" id="635003"/>
    <lineage>
        <taxon>Eukaryota</taxon>
        <taxon>Sar</taxon>
        <taxon>Stramenopiles</taxon>
        <taxon>Ochrophyta</taxon>
        <taxon>Bacillariophyta</taxon>
        <taxon>Bacillariophyceae</taxon>
        <taxon>Bacillariophycidae</taxon>
        <taxon>Bacillariales</taxon>
        <taxon>Bacillariaceae</taxon>
        <taxon>Fragilariopsis</taxon>
    </lineage>
</organism>
<evidence type="ECO:0000313" key="1">
    <source>
        <dbReference type="EMBL" id="OEU22845.1"/>
    </source>
</evidence>
<evidence type="ECO:0000313" key="2">
    <source>
        <dbReference type="Proteomes" id="UP000095751"/>
    </source>
</evidence>
<reference evidence="1 2" key="1">
    <citation type="submission" date="2016-09" db="EMBL/GenBank/DDBJ databases">
        <title>Extensive genetic diversity and differential bi-allelic expression allows diatom success in the polar Southern Ocean.</title>
        <authorList>
            <consortium name="DOE Joint Genome Institute"/>
            <person name="Mock T."/>
            <person name="Otillar R.P."/>
            <person name="Strauss J."/>
            <person name="Dupont C."/>
            <person name="Frickenhaus S."/>
            <person name="Maumus F."/>
            <person name="Mcmullan M."/>
            <person name="Sanges R."/>
            <person name="Schmutz J."/>
            <person name="Toseland A."/>
            <person name="Valas R."/>
            <person name="Veluchamy A."/>
            <person name="Ward B.J."/>
            <person name="Allen A."/>
            <person name="Barry K."/>
            <person name="Falciatore A."/>
            <person name="Ferrante M."/>
            <person name="Fortunato A.E."/>
            <person name="Gloeckner G."/>
            <person name="Gruber A."/>
            <person name="Hipkin R."/>
            <person name="Janech M."/>
            <person name="Kroth P."/>
            <person name="Leese F."/>
            <person name="Lindquist E."/>
            <person name="Lyon B.R."/>
            <person name="Martin J."/>
            <person name="Mayer C."/>
            <person name="Parker M."/>
            <person name="Quesneville H."/>
            <person name="Raymond J."/>
            <person name="Uhlig C."/>
            <person name="Valentin K.U."/>
            <person name="Worden A.Z."/>
            <person name="Armbrust E.V."/>
            <person name="Bowler C."/>
            <person name="Green B."/>
            <person name="Moulton V."/>
            <person name="Van Oosterhout C."/>
            <person name="Grigoriev I."/>
        </authorList>
    </citation>
    <scope>NUCLEOTIDE SEQUENCE [LARGE SCALE GENOMIC DNA]</scope>
    <source>
        <strain evidence="1 2">CCMP1102</strain>
    </source>
</reference>
<sequence>MSKSLSIIINLKSGQGINVCTRGGAHAFIRYTQENQLEVTHLTADTRNGAHVSTRKTGQFNFFSSIIGGKLAPSQEECQVQLIEMNLIAHALAENCDPEIFDRIPKSEIECWMDHVMEQITERTKDDRCAHTGILSDRTFEKGFFQVLANFIASRKTPSLPCTEIAARNVVMIMSDVLYTVLSNQEILLTVELAFKKLESSGMLVQYIRCSTTTQGNVGVLEVHDELIKFPTNSDDCITLLLPLRSPRS</sequence>
<dbReference type="Proteomes" id="UP000095751">
    <property type="component" value="Unassembled WGS sequence"/>
</dbReference>
<protein>
    <submittedName>
        <fullName evidence="1">Uncharacterized protein</fullName>
    </submittedName>
</protein>
<dbReference type="AlphaFoldDB" id="A0A1E7FXI0"/>
<dbReference type="KEGG" id="fcy:FRACYDRAFT_233009"/>
<gene>
    <name evidence="1" type="ORF">FRACYDRAFT_233009</name>
</gene>
<name>A0A1E7FXI0_9STRA</name>
<dbReference type="InParanoid" id="A0A1E7FXI0"/>
<keyword evidence="2" id="KW-1185">Reference proteome</keyword>